<feature type="compositionally biased region" description="Basic and acidic residues" evidence="5">
    <location>
        <begin position="886"/>
        <end position="907"/>
    </location>
</feature>
<dbReference type="InterPro" id="IPR027417">
    <property type="entry name" value="P-loop_NTPase"/>
</dbReference>
<feature type="compositionally biased region" description="Basic and acidic residues" evidence="5">
    <location>
        <begin position="678"/>
        <end position="688"/>
    </location>
</feature>
<accession>A0ABY9UQN6</accession>
<feature type="region of interest" description="Disordered" evidence="5">
    <location>
        <begin position="882"/>
        <end position="920"/>
    </location>
</feature>
<evidence type="ECO:0000256" key="3">
    <source>
        <dbReference type="ARBA" id="ARBA00013368"/>
    </source>
</evidence>
<feature type="coiled-coil region" evidence="4">
    <location>
        <begin position="278"/>
        <end position="318"/>
    </location>
</feature>
<dbReference type="Pfam" id="PF13476">
    <property type="entry name" value="AAA_23"/>
    <property type="match status" value="1"/>
</dbReference>
<dbReference type="Proteomes" id="UP001305606">
    <property type="component" value="Chromosome"/>
</dbReference>
<evidence type="ECO:0000256" key="2">
    <source>
        <dbReference type="ARBA" id="ARBA00011322"/>
    </source>
</evidence>
<dbReference type="InterPro" id="IPR038729">
    <property type="entry name" value="Rad50/SbcC_AAA"/>
</dbReference>
<dbReference type="EMBL" id="CP117522">
    <property type="protein sequence ID" value="WNE94864.1"/>
    <property type="molecule type" value="Genomic_DNA"/>
</dbReference>
<feature type="compositionally biased region" description="Low complexity" evidence="5">
    <location>
        <begin position="653"/>
        <end position="666"/>
    </location>
</feature>
<evidence type="ECO:0000313" key="7">
    <source>
        <dbReference type="EMBL" id="WNE94864.1"/>
    </source>
</evidence>
<dbReference type="SUPFAM" id="SSF52540">
    <property type="entry name" value="P-loop containing nucleoside triphosphate hydrolases"/>
    <property type="match status" value="1"/>
</dbReference>
<feature type="coiled-coil region" evidence="4">
    <location>
        <begin position="757"/>
        <end position="784"/>
    </location>
</feature>
<dbReference type="Pfam" id="PF13558">
    <property type="entry name" value="SbcC_Walker_B"/>
    <property type="match status" value="1"/>
</dbReference>
<dbReference type="RefSeq" id="WP_311034270.1">
    <property type="nucleotide sequence ID" value="NZ_CP117522.1"/>
</dbReference>
<feature type="domain" description="Rad50/SbcC-type AAA" evidence="6">
    <location>
        <begin position="6"/>
        <end position="205"/>
    </location>
</feature>
<reference evidence="7 8" key="1">
    <citation type="submission" date="2023-02" db="EMBL/GenBank/DDBJ databases">
        <title>Streptomyces sp. SCA4-21 with antifungal activity against Fusarium oxysporum f. sp. cubense, Streptomyces sp. SCA2-17 with antifungal activity against Fusarium oxysporum f. sp. cubense.</title>
        <authorList>
            <person name="Qi D."/>
        </authorList>
    </citation>
    <scope>NUCLEOTIDE SEQUENCE [LARGE SCALE GENOMIC DNA]</scope>
    <source>
        <strain evidence="7 8">SCA4-21</strain>
    </source>
</reference>
<feature type="compositionally biased region" description="Basic and acidic residues" evidence="5">
    <location>
        <begin position="348"/>
        <end position="362"/>
    </location>
</feature>
<keyword evidence="8" id="KW-1185">Reference proteome</keyword>
<feature type="region of interest" description="Disordered" evidence="5">
    <location>
        <begin position="546"/>
        <end position="626"/>
    </location>
</feature>
<evidence type="ECO:0000259" key="6">
    <source>
        <dbReference type="Pfam" id="PF13476"/>
    </source>
</evidence>
<sequence>MRLHRLAVTAFGPFGATQEIDFAELSAAGLFLLHGPTGAGKTSVLDAVCYALYGQVPGARQGSGLSLRSDHAEPLTPTEVVLEFTVGGRRLEITRRPEQPRPKKRGTGMTREKAQTLLREYSRSASGAASGAGEWKALSRSHQEIGEEIGQLLGMSREQFCQVVLLPQGDFARFLRADELARGKLLGKLFDTGRFAAVEERLGELRRAAEKRVAAGDERLLALAHRMAQAAGRTTELDGYPLPEPAPGEPGLADAVLEWAAVARTGARERRDIALSAVRAAEAAHDAAQRAADAARERAGLQRRHTEACRRADDLERRRPDHDRLRELLERARAADAVAPALDLRTAAARDHRTAETAERQARARLSAEPGLATIAEIPDQRTSPGQGAPTADPGASPPGVVGSPGGVPSQAVSSGEGAGASDQCAVAGAGGEGARYGGAAGAPDSASPGVVGPPGVPLQAAPSGEGVSASERCAVAGSGAEGARYGGAAGVPGSASPGVVGPSGVPLQAAPSGEGVSASERCAVAGSGAEGARCGDAAGVPGSAPFGPAGPADASSQTAGAAPSGDGAANGGSAGPDAERADGRGAQGARSGAEAAVTAAPSVSWQTAGAAPTGDGTANGGSAGPHAVAGAATGGGAPGALSQGVSGGAGASGVSSEAVGRTASGAQGGGTAADPAGVRDGRVDSHATHATTPATLAEADAEWLGRVERRVREELGALGAARRGEARAKAVAAEIAALDREARADEEAIEEAAEWLAGWEESHRAHQRRIEAAQEAATRAEQIGGRIEPAERRLEAARQRDRLAGRERQAREALLRAREGAAAARQNWLDLKERRLRGIAAELAAGLRPGEPCAVCGATEHPSPARPGAGHVDRTAEEAALADYQRAEEAREEAERTRNALREARAGAEATAEGEDADGLDRTLAGLRAAYAEARDAAADGHAAREALDRAEREHARRTAQRQEAERRAAARTSHREALVRERAALLAELEQARGADATVAERAARLERQAGLLADAAEAARNAEAAADRLKEADARLADAAYRAGFETPEQAAEAVLPPDRQREARRRLDAWQTESAAVAAELSDPRVLAAAQAPPADPAAAQAAADAATRALREVSAADAAARTRCEELDALSAQTVADARRLAPLRAEHDRIARLAALAAGTSADNERRMRLEAYVLAARLEQVAAAASARLRHMSSGRYTLVHSDARSGGRGRSGLGLHVIDAWTGSERDTATLSGGETFFASLALALGLADVVTDEAGGVRLDTLFIDEGFGSLDEQTLDEVMDVLDSLRERDRTVGIVSHVADLRRRIPAQLEVVKDRAGSAVRHRTAAAR</sequence>
<feature type="compositionally biased region" description="Gly residues" evidence="5">
    <location>
        <begin position="429"/>
        <end position="441"/>
    </location>
</feature>
<feature type="region of interest" description="Disordered" evidence="5">
    <location>
        <begin position="644"/>
        <end position="695"/>
    </location>
</feature>
<feature type="region of interest" description="Disordered" evidence="5">
    <location>
        <begin position="943"/>
        <end position="977"/>
    </location>
</feature>
<feature type="compositionally biased region" description="Low complexity" evidence="5">
    <location>
        <begin position="546"/>
        <end position="568"/>
    </location>
</feature>
<comment type="similarity">
    <text evidence="1">Belongs to the SMC family. SbcC subfamily.</text>
</comment>
<proteinExistence type="inferred from homology"/>
<feature type="region of interest" description="Disordered" evidence="5">
    <location>
        <begin position="347"/>
        <end position="465"/>
    </location>
</feature>
<comment type="subunit">
    <text evidence="2">Heterodimer of SbcC and SbcD.</text>
</comment>
<evidence type="ECO:0000256" key="4">
    <source>
        <dbReference type="SAM" id="Coils"/>
    </source>
</evidence>
<protein>
    <recommendedName>
        <fullName evidence="3">Nuclease SbcCD subunit C</fullName>
    </recommendedName>
</protein>
<name>A0ABY9UQN6_9ACTN</name>
<feature type="compositionally biased region" description="Low complexity" evidence="5">
    <location>
        <begin position="608"/>
        <end position="617"/>
    </location>
</feature>
<feature type="compositionally biased region" description="Low complexity" evidence="5">
    <location>
        <begin position="442"/>
        <end position="451"/>
    </location>
</feature>
<gene>
    <name evidence="7" type="ORF">PS467_05655</name>
</gene>
<organism evidence="7 8">
    <name type="scientific">Streptomyces luomodiensis</name>
    <dbReference type="NCBI Taxonomy" id="3026192"/>
    <lineage>
        <taxon>Bacteria</taxon>
        <taxon>Bacillati</taxon>
        <taxon>Actinomycetota</taxon>
        <taxon>Actinomycetes</taxon>
        <taxon>Kitasatosporales</taxon>
        <taxon>Streptomycetaceae</taxon>
        <taxon>Streptomyces</taxon>
    </lineage>
</organism>
<evidence type="ECO:0000313" key="8">
    <source>
        <dbReference type="Proteomes" id="UP001305606"/>
    </source>
</evidence>
<dbReference type="PANTHER" id="PTHR32114">
    <property type="entry name" value="ABC TRANSPORTER ABCH.3"/>
    <property type="match status" value="1"/>
</dbReference>
<dbReference type="Gene3D" id="3.40.50.300">
    <property type="entry name" value="P-loop containing nucleotide triphosphate hydrolases"/>
    <property type="match status" value="2"/>
</dbReference>
<evidence type="ECO:0000256" key="1">
    <source>
        <dbReference type="ARBA" id="ARBA00006930"/>
    </source>
</evidence>
<feature type="compositionally biased region" description="Low complexity" evidence="5">
    <location>
        <begin position="394"/>
        <end position="416"/>
    </location>
</feature>
<evidence type="ECO:0000256" key="5">
    <source>
        <dbReference type="SAM" id="MobiDB-lite"/>
    </source>
</evidence>
<keyword evidence="4" id="KW-0175">Coiled coil</keyword>
<dbReference type="PANTHER" id="PTHR32114:SF2">
    <property type="entry name" value="ABC TRANSPORTER ABCH.3"/>
    <property type="match status" value="1"/>
</dbReference>